<organism evidence="5 6">
    <name type="scientific">Umezawaea endophytica</name>
    <dbReference type="NCBI Taxonomy" id="1654476"/>
    <lineage>
        <taxon>Bacteria</taxon>
        <taxon>Bacillati</taxon>
        <taxon>Actinomycetota</taxon>
        <taxon>Actinomycetes</taxon>
        <taxon>Pseudonocardiales</taxon>
        <taxon>Pseudonocardiaceae</taxon>
        <taxon>Umezawaea</taxon>
    </lineage>
</organism>
<keyword evidence="2" id="KW-0479">Metal-binding</keyword>
<dbReference type="Pfam" id="PF01648">
    <property type="entry name" value="ACPS"/>
    <property type="match status" value="1"/>
</dbReference>
<dbReference type="Gene3D" id="3.90.470.20">
    <property type="entry name" value="4'-phosphopantetheinyl transferase domain"/>
    <property type="match status" value="1"/>
</dbReference>
<dbReference type="NCBIfam" id="TIGR00556">
    <property type="entry name" value="pantethn_trn"/>
    <property type="match status" value="1"/>
</dbReference>
<dbReference type="RefSeq" id="WP_259629977.1">
    <property type="nucleotide sequence ID" value="NZ_JANYMP010000048.1"/>
</dbReference>
<reference evidence="5" key="1">
    <citation type="submission" date="2022-08" db="EMBL/GenBank/DDBJ databases">
        <authorList>
            <person name="Tistechok S."/>
            <person name="Samborskyy M."/>
            <person name="Roman I."/>
        </authorList>
    </citation>
    <scope>NUCLEOTIDE SEQUENCE</scope>
    <source>
        <strain evidence="5">DSM 103496</strain>
    </source>
</reference>
<evidence type="ECO:0000313" key="5">
    <source>
        <dbReference type="EMBL" id="MCS7484530.1"/>
    </source>
</evidence>
<dbReference type="AlphaFoldDB" id="A0A9X3ALJ9"/>
<keyword evidence="1" id="KW-0808">Transferase</keyword>
<dbReference type="Proteomes" id="UP001141259">
    <property type="component" value="Unassembled WGS sequence"/>
</dbReference>
<evidence type="ECO:0000256" key="3">
    <source>
        <dbReference type="ARBA" id="ARBA00022842"/>
    </source>
</evidence>
<gene>
    <name evidence="5" type="ORF">NZH93_47540</name>
</gene>
<evidence type="ECO:0000256" key="1">
    <source>
        <dbReference type="ARBA" id="ARBA00022679"/>
    </source>
</evidence>
<protein>
    <submittedName>
        <fullName evidence="5">Holo-ACP synthase</fullName>
    </submittedName>
</protein>
<accession>A0A9X3ALJ9</accession>
<dbReference type="InterPro" id="IPR037143">
    <property type="entry name" value="4-PPantetheinyl_Trfase_dom_sf"/>
</dbReference>
<dbReference type="EMBL" id="JANYMP010000048">
    <property type="protein sequence ID" value="MCS7484530.1"/>
    <property type="molecule type" value="Genomic_DNA"/>
</dbReference>
<sequence length="122" mass="12879">MRLGIDLLTRHELDGLLSRTWFRRFAFADAELAHAETLAADRGGEFLAGRFAAKEAVLKVLGTGLFQGVVPSHISVVRDGSGAPSVSLRDSASTAAEAAGITHVTVSITHKRELVAAVAVGW</sequence>
<feature type="domain" description="4'-phosphopantetheinyl transferase" evidence="4">
    <location>
        <begin position="3"/>
        <end position="98"/>
    </location>
</feature>
<name>A0A9X3ALJ9_9PSEU</name>
<dbReference type="InterPro" id="IPR004568">
    <property type="entry name" value="Ppantetheine-prot_Trfase_dom"/>
</dbReference>
<evidence type="ECO:0000256" key="2">
    <source>
        <dbReference type="ARBA" id="ARBA00022723"/>
    </source>
</evidence>
<proteinExistence type="predicted"/>
<evidence type="ECO:0000259" key="4">
    <source>
        <dbReference type="Pfam" id="PF01648"/>
    </source>
</evidence>
<evidence type="ECO:0000313" key="6">
    <source>
        <dbReference type="Proteomes" id="UP001141259"/>
    </source>
</evidence>
<dbReference type="SUPFAM" id="SSF56214">
    <property type="entry name" value="4'-phosphopantetheinyl transferase"/>
    <property type="match status" value="1"/>
</dbReference>
<keyword evidence="6" id="KW-1185">Reference proteome</keyword>
<dbReference type="GO" id="GO:0008897">
    <property type="term" value="F:holo-[acyl-carrier-protein] synthase activity"/>
    <property type="evidence" value="ECO:0007669"/>
    <property type="project" value="InterPro"/>
</dbReference>
<comment type="caution">
    <text evidence="5">The sequence shown here is derived from an EMBL/GenBank/DDBJ whole genome shotgun (WGS) entry which is preliminary data.</text>
</comment>
<dbReference type="InterPro" id="IPR008278">
    <property type="entry name" value="4-PPantetheinyl_Trfase_dom"/>
</dbReference>
<dbReference type="GO" id="GO:0000287">
    <property type="term" value="F:magnesium ion binding"/>
    <property type="evidence" value="ECO:0007669"/>
    <property type="project" value="InterPro"/>
</dbReference>
<dbReference type="GO" id="GO:0006633">
    <property type="term" value="P:fatty acid biosynthetic process"/>
    <property type="evidence" value="ECO:0007669"/>
    <property type="project" value="InterPro"/>
</dbReference>
<keyword evidence="3" id="KW-0460">Magnesium</keyword>